<feature type="region of interest" description="Disordered" evidence="1">
    <location>
        <begin position="424"/>
        <end position="450"/>
    </location>
</feature>
<feature type="compositionally biased region" description="Basic and acidic residues" evidence="1">
    <location>
        <begin position="441"/>
        <end position="450"/>
    </location>
</feature>
<feature type="compositionally biased region" description="Basic and acidic residues" evidence="1">
    <location>
        <begin position="1"/>
        <end position="10"/>
    </location>
</feature>
<feature type="compositionally biased region" description="Low complexity" evidence="1">
    <location>
        <begin position="13"/>
        <end position="22"/>
    </location>
</feature>
<proteinExistence type="predicted"/>
<dbReference type="EMBL" id="CAKMUD010000001">
    <property type="protein sequence ID" value="CAH1563322.1"/>
    <property type="molecule type" value="Genomic_DNA"/>
</dbReference>
<dbReference type="CDD" id="cd17467">
    <property type="entry name" value="T3SS_YscP_C"/>
    <property type="match status" value="1"/>
</dbReference>
<evidence type="ECO:0000313" key="3">
    <source>
        <dbReference type="Proteomes" id="UP001295462"/>
    </source>
</evidence>
<feature type="compositionally biased region" description="Polar residues" evidence="1">
    <location>
        <begin position="32"/>
        <end position="42"/>
    </location>
</feature>
<protein>
    <submittedName>
        <fullName evidence="2">Type III secretion system needle length determinant</fullName>
    </submittedName>
</protein>
<dbReference type="RefSeq" id="WP_038875777.1">
    <property type="nucleotide sequence ID" value="NZ_CAKMTZ010000001.1"/>
</dbReference>
<feature type="region of interest" description="Disordered" evidence="1">
    <location>
        <begin position="1"/>
        <end position="216"/>
    </location>
</feature>
<dbReference type="NCBIfam" id="TIGR02514">
    <property type="entry name" value="type_III_yscP"/>
    <property type="match status" value="1"/>
</dbReference>
<reference evidence="2" key="1">
    <citation type="submission" date="2022-01" db="EMBL/GenBank/DDBJ databases">
        <authorList>
            <person name="Lagorce A."/>
        </authorList>
    </citation>
    <scope>NUCLEOTIDE SEQUENCE</scope>
    <source>
        <strain evidence="2">Th15_F1_A12</strain>
    </source>
</reference>
<gene>
    <name evidence="2" type="ORF">THF1A12_10158</name>
</gene>
<evidence type="ECO:0000256" key="1">
    <source>
        <dbReference type="SAM" id="MobiDB-lite"/>
    </source>
</evidence>
<comment type="caution">
    <text evidence="2">The sequence shown here is derived from an EMBL/GenBank/DDBJ whole genome shotgun (WGS) entry which is preliminary data.</text>
</comment>
<feature type="compositionally biased region" description="Basic and acidic residues" evidence="1">
    <location>
        <begin position="78"/>
        <end position="152"/>
    </location>
</feature>
<name>A0AAU9QD12_9VIBR</name>
<evidence type="ECO:0000313" key="2">
    <source>
        <dbReference type="EMBL" id="CAH1563322.1"/>
    </source>
</evidence>
<organism evidence="2 3">
    <name type="scientific">Vibrio jasicida</name>
    <dbReference type="NCBI Taxonomy" id="766224"/>
    <lineage>
        <taxon>Bacteria</taxon>
        <taxon>Pseudomonadati</taxon>
        <taxon>Pseudomonadota</taxon>
        <taxon>Gammaproteobacteria</taxon>
        <taxon>Vibrionales</taxon>
        <taxon>Vibrionaceae</taxon>
        <taxon>Vibrio</taxon>
    </lineage>
</organism>
<sequence>MRVKNDHPNTTERPQQVQQRPVNQISEELESRFNNALKPTQAESEHESETSRLFAAVLNADKLDGMKHKGKVSSAIPEAEKEQIEGGQEHPENLKDQPANEKSDAGLHPEKPSHDLSERETVQVMDNKDKNEESHSEASERPAKEPHSDTGKPVKPHSLIEQSVGSKEADKSQLLTSNSAAEKDSNNKQVSSVSTAPLDNGSSRDPKIPMTSLPNALKGQVLPIQTDQANLRNKTEPSTVQSVLQGQLHKLDAAAHKLDPAAKDATAIVDSKIVDSKAALAALEEKVKPVKHIERRHPSSESDAKFHPTVNLSQSTAQGDIILKNVETHAPQSRTQNVNELINKLVDKIYVSLPSANEKEVRLLLNEGQLKGGEISIKQDSSGYSVLIKQEHALSLINQTAKQELTERLQRLGIDQPIRIAVSEQMNQQQDQQRSRQQRSIYDEWKPEDE</sequence>
<accession>A0AAU9QD12</accession>
<dbReference type="Proteomes" id="UP001295462">
    <property type="component" value="Unassembled WGS sequence"/>
</dbReference>
<dbReference type="AlphaFoldDB" id="A0AAU9QD12"/>
<feature type="compositionally biased region" description="Polar residues" evidence="1">
    <location>
        <begin position="187"/>
        <end position="201"/>
    </location>
</feature>
<dbReference type="InterPro" id="IPR013354">
    <property type="entry name" value="T3SS_YscP_C"/>
</dbReference>